<keyword evidence="3" id="KW-1185">Reference proteome</keyword>
<feature type="region of interest" description="Disordered" evidence="1">
    <location>
        <begin position="1"/>
        <end position="110"/>
    </location>
</feature>
<feature type="compositionally biased region" description="Polar residues" evidence="1">
    <location>
        <begin position="1"/>
        <end position="13"/>
    </location>
</feature>
<evidence type="ECO:0000256" key="1">
    <source>
        <dbReference type="SAM" id="MobiDB-lite"/>
    </source>
</evidence>
<evidence type="ECO:0000313" key="3">
    <source>
        <dbReference type="Proteomes" id="UP001359485"/>
    </source>
</evidence>
<evidence type="ECO:0000313" key="2">
    <source>
        <dbReference type="EMBL" id="KAK6620168.1"/>
    </source>
</evidence>
<reference evidence="2 3" key="1">
    <citation type="submission" date="2023-09" db="EMBL/GenBank/DDBJ databases">
        <title>Genomes of two closely related lineages of the louse Polyplax serrata with different host specificities.</title>
        <authorList>
            <person name="Martinu J."/>
            <person name="Tarabai H."/>
            <person name="Stefka J."/>
            <person name="Hypsa V."/>
        </authorList>
    </citation>
    <scope>NUCLEOTIDE SEQUENCE [LARGE SCALE GENOMIC DNA]</scope>
    <source>
        <strain evidence="2">98ZLc_SE</strain>
    </source>
</reference>
<comment type="caution">
    <text evidence="2">The sequence shown here is derived from an EMBL/GenBank/DDBJ whole genome shotgun (WGS) entry which is preliminary data.</text>
</comment>
<name>A0ABR1AII3_POLSC</name>
<accession>A0ABR1AII3</accession>
<feature type="compositionally biased region" description="Low complexity" evidence="1">
    <location>
        <begin position="70"/>
        <end position="86"/>
    </location>
</feature>
<sequence length="110" mass="12265">MSPRSNRSGSRQTAGVEAGGKKKHKEKEIKVGKQGRKLTSSFVENLNEGWVGREPPRHKKNSLEEEDRTMTTTSSSSSDAADAAFDVAQEHEGGLEEKKRRGRLREKLSR</sequence>
<gene>
    <name evidence="2" type="ORF">RUM44_006569</name>
</gene>
<dbReference type="Proteomes" id="UP001359485">
    <property type="component" value="Unassembled WGS sequence"/>
</dbReference>
<organism evidence="2 3">
    <name type="scientific">Polyplax serrata</name>
    <name type="common">Common mouse louse</name>
    <dbReference type="NCBI Taxonomy" id="468196"/>
    <lineage>
        <taxon>Eukaryota</taxon>
        <taxon>Metazoa</taxon>
        <taxon>Ecdysozoa</taxon>
        <taxon>Arthropoda</taxon>
        <taxon>Hexapoda</taxon>
        <taxon>Insecta</taxon>
        <taxon>Pterygota</taxon>
        <taxon>Neoptera</taxon>
        <taxon>Paraneoptera</taxon>
        <taxon>Psocodea</taxon>
        <taxon>Troctomorpha</taxon>
        <taxon>Phthiraptera</taxon>
        <taxon>Anoplura</taxon>
        <taxon>Polyplacidae</taxon>
        <taxon>Polyplax</taxon>
    </lineage>
</organism>
<dbReference type="EMBL" id="JAWJWF010000048">
    <property type="protein sequence ID" value="KAK6620168.1"/>
    <property type="molecule type" value="Genomic_DNA"/>
</dbReference>
<protein>
    <submittedName>
        <fullName evidence="2">Uncharacterized protein</fullName>
    </submittedName>
</protein>
<feature type="compositionally biased region" description="Basic and acidic residues" evidence="1">
    <location>
        <begin position="88"/>
        <end position="110"/>
    </location>
</feature>
<proteinExistence type="predicted"/>